<name>A0A3N4M4M9_9PEZI</name>
<proteinExistence type="predicted"/>
<dbReference type="InParanoid" id="A0A3N4M4M9"/>
<dbReference type="AlphaFoldDB" id="A0A3N4M4M9"/>
<organism evidence="1 2">
    <name type="scientific">Terfezia boudieri ATCC MYA-4762</name>
    <dbReference type="NCBI Taxonomy" id="1051890"/>
    <lineage>
        <taxon>Eukaryota</taxon>
        <taxon>Fungi</taxon>
        <taxon>Dikarya</taxon>
        <taxon>Ascomycota</taxon>
        <taxon>Pezizomycotina</taxon>
        <taxon>Pezizomycetes</taxon>
        <taxon>Pezizales</taxon>
        <taxon>Pezizaceae</taxon>
        <taxon>Terfezia</taxon>
    </lineage>
</organism>
<reference evidence="1 2" key="1">
    <citation type="journal article" date="2018" name="Nat. Ecol. Evol.">
        <title>Pezizomycetes genomes reveal the molecular basis of ectomycorrhizal truffle lifestyle.</title>
        <authorList>
            <person name="Murat C."/>
            <person name="Payen T."/>
            <person name="Noel B."/>
            <person name="Kuo A."/>
            <person name="Morin E."/>
            <person name="Chen J."/>
            <person name="Kohler A."/>
            <person name="Krizsan K."/>
            <person name="Balestrini R."/>
            <person name="Da Silva C."/>
            <person name="Montanini B."/>
            <person name="Hainaut M."/>
            <person name="Levati E."/>
            <person name="Barry K.W."/>
            <person name="Belfiori B."/>
            <person name="Cichocki N."/>
            <person name="Clum A."/>
            <person name="Dockter R.B."/>
            <person name="Fauchery L."/>
            <person name="Guy J."/>
            <person name="Iotti M."/>
            <person name="Le Tacon F."/>
            <person name="Lindquist E.A."/>
            <person name="Lipzen A."/>
            <person name="Malagnac F."/>
            <person name="Mello A."/>
            <person name="Molinier V."/>
            <person name="Miyauchi S."/>
            <person name="Poulain J."/>
            <person name="Riccioni C."/>
            <person name="Rubini A."/>
            <person name="Sitrit Y."/>
            <person name="Splivallo R."/>
            <person name="Traeger S."/>
            <person name="Wang M."/>
            <person name="Zifcakova L."/>
            <person name="Wipf D."/>
            <person name="Zambonelli A."/>
            <person name="Paolocci F."/>
            <person name="Nowrousian M."/>
            <person name="Ottonello S."/>
            <person name="Baldrian P."/>
            <person name="Spatafora J.W."/>
            <person name="Henrissat B."/>
            <person name="Nagy L.G."/>
            <person name="Aury J.M."/>
            <person name="Wincker P."/>
            <person name="Grigoriev I.V."/>
            <person name="Bonfante P."/>
            <person name="Martin F.M."/>
        </authorList>
    </citation>
    <scope>NUCLEOTIDE SEQUENCE [LARGE SCALE GENOMIC DNA]</scope>
    <source>
        <strain evidence="1 2">ATCC MYA-4762</strain>
    </source>
</reference>
<evidence type="ECO:0000313" key="2">
    <source>
        <dbReference type="Proteomes" id="UP000267821"/>
    </source>
</evidence>
<sequence>MLITKSLSSPFIIITRCCASYSYQKENPELEARTISNMCNYTTLPYINNRLLIFPQRYIRNNPILGNTIHP</sequence>
<dbReference type="Proteomes" id="UP000267821">
    <property type="component" value="Unassembled WGS sequence"/>
</dbReference>
<evidence type="ECO:0000313" key="1">
    <source>
        <dbReference type="EMBL" id="RPB28839.1"/>
    </source>
</evidence>
<accession>A0A3N4M4M9</accession>
<gene>
    <name evidence="1" type="ORF">L211DRAFT_241185</name>
</gene>
<dbReference type="EMBL" id="ML121528">
    <property type="protein sequence ID" value="RPB28839.1"/>
    <property type="molecule type" value="Genomic_DNA"/>
</dbReference>
<protein>
    <submittedName>
        <fullName evidence="1">Uncharacterized protein</fullName>
    </submittedName>
</protein>
<keyword evidence="2" id="KW-1185">Reference proteome</keyword>